<evidence type="ECO:0000313" key="1">
    <source>
        <dbReference type="EMBL" id="KAG6971055.1"/>
    </source>
</evidence>
<reference evidence="1" key="1">
    <citation type="submission" date="2021-01" db="EMBL/GenBank/DDBJ databases">
        <title>Phytophthora aleatoria, a newly-described species from Pinus radiata is distinct from Phytophthora cactorum isolates based on comparative genomics.</title>
        <authorList>
            <person name="Mcdougal R."/>
            <person name="Panda P."/>
            <person name="Williams N."/>
            <person name="Studholme D.J."/>
        </authorList>
    </citation>
    <scope>NUCLEOTIDE SEQUENCE</scope>
    <source>
        <strain evidence="1">NZFS 4037</strain>
    </source>
</reference>
<evidence type="ECO:0000313" key="2">
    <source>
        <dbReference type="Proteomes" id="UP000709295"/>
    </source>
</evidence>
<protein>
    <submittedName>
        <fullName evidence="1">Uncharacterized protein</fullName>
    </submittedName>
</protein>
<proteinExistence type="predicted"/>
<gene>
    <name evidence="1" type="ORF">JG688_00004591</name>
</gene>
<dbReference type="EMBL" id="JAENGY010000166">
    <property type="protein sequence ID" value="KAG6971055.1"/>
    <property type="molecule type" value="Genomic_DNA"/>
</dbReference>
<name>A0A8J5IQT0_9STRA</name>
<accession>A0A8J5IQT0</accession>
<sequence>MPAKSSEEMAERIVGCVATLPINTTKCCLPVFGQRVRDSICFGADLLVHCNFLDRGSVLEPVAGFDTSVTAEMAGVLWSHCKRATLRHRIQ</sequence>
<organism evidence="1 2">
    <name type="scientific">Phytophthora aleatoria</name>
    <dbReference type="NCBI Taxonomy" id="2496075"/>
    <lineage>
        <taxon>Eukaryota</taxon>
        <taxon>Sar</taxon>
        <taxon>Stramenopiles</taxon>
        <taxon>Oomycota</taxon>
        <taxon>Peronosporomycetes</taxon>
        <taxon>Peronosporales</taxon>
        <taxon>Peronosporaceae</taxon>
        <taxon>Phytophthora</taxon>
    </lineage>
</organism>
<comment type="caution">
    <text evidence="1">The sequence shown here is derived from an EMBL/GenBank/DDBJ whole genome shotgun (WGS) entry which is preliminary data.</text>
</comment>
<dbReference type="AlphaFoldDB" id="A0A8J5IQT0"/>
<keyword evidence="2" id="KW-1185">Reference proteome</keyword>
<dbReference type="Proteomes" id="UP000709295">
    <property type="component" value="Unassembled WGS sequence"/>
</dbReference>